<evidence type="ECO:0000313" key="12">
    <source>
        <dbReference type="EMBL" id="WML89111.1"/>
    </source>
</evidence>
<gene>
    <name evidence="12" type="ORF">RCF98_09000</name>
</gene>
<evidence type="ECO:0000256" key="9">
    <source>
        <dbReference type="ARBA" id="ARBA00025772"/>
    </source>
</evidence>
<evidence type="ECO:0000313" key="13">
    <source>
        <dbReference type="Proteomes" id="UP001236657"/>
    </source>
</evidence>
<keyword evidence="5" id="KW-0997">Cell inner membrane</keyword>
<dbReference type="SUPFAM" id="SSF54523">
    <property type="entry name" value="Pili subunits"/>
    <property type="match status" value="1"/>
</dbReference>
<accession>A0ABY9MKF9</accession>
<evidence type="ECO:0000256" key="8">
    <source>
        <dbReference type="ARBA" id="ARBA00023136"/>
    </source>
</evidence>
<evidence type="ECO:0000256" key="3">
    <source>
        <dbReference type="ARBA" id="ARBA00022475"/>
    </source>
</evidence>
<organism evidence="12 13">
    <name type="scientific">Thiothrix lacustris</name>
    <dbReference type="NCBI Taxonomy" id="525917"/>
    <lineage>
        <taxon>Bacteria</taxon>
        <taxon>Pseudomonadati</taxon>
        <taxon>Pseudomonadota</taxon>
        <taxon>Gammaproteobacteria</taxon>
        <taxon>Thiotrichales</taxon>
        <taxon>Thiotrichaceae</taxon>
        <taxon>Thiothrix</taxon>
    </lineage>
</organism>
<comment type="similarity">
    <text evidence="9">Belongs to the GSP H family.</text>
</comment>
<dbReference type="InterPro" id="IPR022346">
    <property type="entry name" value="T2SS_GspH"/>
</dbReference>
<comment type="subcellular location">
    <subcellularLocation>
        <location evidence="1">Cell inner membrane</location>
        <topology evidence="1">Single-pass membrane protein</topology>
    </subcellularLocation>
</comment>
<evidence type="ECO:0000256" key="4">
    <source>
        <dbReference type="ARBA" id="ARBA00022481"/>
    </source>
</evidence>
<protein>
    <recommendedName>
        <fullName evidence="2">Type II secretion system protein H</fullName>
    </recommendedName>
    <alternativeName>
        <fullName evidence="10">General secretion pathway protein H</fullName>
    </alternativeName>
</protein>
<proteinExistence type="inferred from homology"/>
<evidence type="ECO:0000256" key="10">
    <source>
        <dbReference type="ARBA" id="ARBA00030775"/>
    </source>
</evidence>
<dbReference type="Proteomes" id="UP001236657">
    <property type="component" value="Chromosome"/>
</dbReference>
<dbReference type="NCBIfam" id="TIGR02532">
    <property type="entry name" value="IV_pilin_GFxxxE"/>
    <property type="match status" value="1"/>
</dbReference>
<dbReference type="Gene3D" id="3.55.40.10">
    <property type="entry name" value="minor pseudopilin epsh domain"/>
    <property type="match status" value="1"/>
</dbReference>
<evidence type="ECO:0000256" key="7">
    <source>
        <dbReference type="ARBA" id="ARBA00022989"/>
    </source>
</evidence>
<keyword evidence="7" id="KW-1133">Transmembrane helix</keyword>
<evidence type="ECO:0000256" key="6">
    <source>
        <dbReference type="ARBA" id="ARBA00022692"/>
    </source>
</evidence>
<keyword evidence="6" id="KW-0812">Transmembrane</keyword>
<evidence type="ECO:0000259" key="11">
    <source>
        <dbReference type="Pfam" id="PF12019"/>
    </source>
</evidence>
<dbReference type="Pfam" id="PF07963">
    <property type="entry name" value="N_methyl"/>
    <property type="match status" value="1"/>
</dbReference>
<dbReference type="EMBL" id="CP133218">
    <property type="protein sequence ID" value="WML89111.1"/>
    <property type="molecule type" value="Genomic_DNA"/>
</dbReference>
<dbReference type="RefSeq" id="WP_051543158.1">
    <property type="nucleotide sequence ID" value="NZ_CP133218.1"/>
</dbReference>
<dbReference type="InterPro" id="IPR012902">
    <property type="entry name" value="N_methyl_site"/>
</dbReference>
<keyword evidence="3" id="KW-1003">Cell membrane</keyword>
<sequence>MSKYSQSGMTMIELLVTIAIVAILASMAMPSLREMIENNRLTSLNNQLVSTLNYVRAESVKRTYNVTMCVRADDGTDADSEPECATSGGFENGWIVFVDCNGNNQLDSTGCNYGPGNTNAREEILLDTTPDFNGITITSNSSNPNIISYKPNGNVANAGTLTIGTEGAAELELDFALNTTPRYKIVISALTGRIRSCKVKTGTSGC</sequence>
<evidence type="ECO:0000256" key="2">
    <source>
        <dbReference type="ARBA" id="ARBA00021549"/>
    </source>
</evidence>
<keyword evidence="4" id="KW-0488">Methylation</keyword>
<evidence type="ECO:0000256" key="1">
    <source>
        <dbReference type="ARBA" id="ARBA00004377"/>
    </source>
</evidence>
<keyword evidence="8" id="KW-0472">Membrane</keyword>
<reference evidence="12 13" key="1">
    <citation type="submission" date="2023-08" db="EMBL/GenBank/DDBJ databases">
        <title>New molecular markers tilS and rpoB for phylogenetic and monitoring studies of the genus Thiothrix biodiversity.</title>
        <authorList>
            <person name="Ravin N.V."/>
            <person name="Smolyakov D."/>
            <person name="Markov N.D."/>
            <person name="Beletsky A.V."/>
            <person name="Mardanov A.V."/>
            <person name="Rudenko T.S."/>
            <person name="Grabovich M.Y."/>
        </authorList>
    </citation>
    <scope>NUCLEOTIDE SEQUENCE [LARGE SCALE GENOMIC DNA]</scope>
    <source>
        <strain evidence="12 13">MK1</strain>
    </source>
</reference>
<feature type="domain" description="General secretion pathway GspH" evidence="11">
    <location>
        <begin position="46"/>
        <end position="170"/>
    </location>
</feature>
<dbReference type="InterPro" id="IPR045584">
    <property type="entry name" value="Pilin-like"/>
</dbReference>
<keyword evidence="13" id="KW-1185">Reference proteome</keyword>
<evidence type="ECO:0000256" key="5">
    <source>
        <dbReference type="ARBA" id="ARBA00022519"/>
    </source>
</evidence>
<name>A0ABY9MKF9_9GAMM</name>
<dbReference type="Pfam" id="PF12019">
    <property type="entry name" value="GspH"/>
    <property type="match status" value="1"/>
</dbReference>